<dbReference type="AlphaFoldDB" id="A0A857C951"/>
<organism evidence="1 2">
    <name type="scientific">Stappia indica</name>
    <dbReference type="NCBI Taxonomy" id="538381"/>
    <lineage>
        <taxon>Bacteria</taxon>
        <taxon>Pseudomonadati</taxon>
        <taxon>Pseudomonadota</taxon>
        <taxon>Alphaproteobacteria</taxon>
        <taxon>Hyphomicrobiales</taxon>
        <taxon>Stappiaceae</taxon>
        <taxon>Stappia</taxon>
    </lineage>
</organism>
<accession>A0A857C951</accession>
<gene>
    <name evidence="1" type="ORF">GH266_13390</name>
</gene>
<evidence type="ECO:0000313" key="1">
    <source>
        <dbReference type="EMBL" id="QGZ35399.1"/>
    </source>
</evidence>
<protein>
    <submittedName>
        <fullName evidence="1">Uncharacterized protein</fullName>
    </submittedName>
</protein>
<dbReference type="OrthoDB" id="8481278at2"/>
<dbReference type="KEGG" id="siw:GH266_13390"/>
<dbReference type="EMBL" id="CP046908">
    <property type="protein sequence ID" value="QGZ35399.1"/>
    <property type="molecule type" value="Genomic_DNA"/>
</dbReference>
<name>A0A857C951_9HYPH</name>
<dbReference type="RefSeq" id="WP_158194269.1">
    <property type="nucleotide sequence ID" value="NZ_CP046908.1"/>
</dbReference>
<sequence length="203" mass="22864">MTPFRYRSRINEFSEAFTKQVAAELQKRRDELISPRNSQKFSHGRMWKTKATGYGDDAGEMQAISVEFLSRFDDVVNHDLAKFVEARNRLVAGLMTQFQASLYQTISQSTEKSGNTIVVGPGQSPAEAFLAALEMIEFGIDENGEVSLPQFHMGRKAIADLEAQGPEFTERVEQVKAKKCKIARQRESERLAKFPPAWEGDAL</sequence>
<proteinExistence type="predicted"/>
<evidence type="ECO:0000313" key="2">
    <source>
        <dbReference type="Proteomes" id="UP000435648"/>
    </source>
</evidence>
<dbReference type="Proteomes" id="UP000435648">
    <property type="component" value="Chromosome"/>
</dbReference>
<reference evidence="1 2" key="1">
    <citation type="submission" date="2019-12" db="EMBL/GenBank/DDBJ databases">
        <title>The genome of Stappia indica PHM037.</title>
        <authorList>
            <person name="Kacar D."/>
            <person name="Galan B."/>
            <person name="Canedo L."/>
            <person name="Rodriguez P."/>
            <person name="de la Calle F."/>
            <person name="Garcia J.L."/>
        </authorList>
    </citation>
    <scope>NUCLEOTIDE SEQUENCE [LARGE SCALE GENOMIC DNA]</scope>
    <source>
        <strain evidence="1 2">PHM037</strain>
    </source>
</reference>